<dbReference type="SUPFAM" id="SSF56529">
    <property type="entry name" value="FAH"/>
    <property type="match status" value="1"/>
</dbReference>
<feature type="transmembrane region" description="Helical" evidence="8">
    <location>
        <begin position="868"/>
        <end position="890"/>
    </location>
</feature>
<dbReference type="InterPro" id="IPR036663">
    <property type="entry name" value="Fumarylacetoacetase_C_sf"/>
</dbReference>
<dbReference type="InterPro" id="IPR036462">
    <property type="entry name" value="Fumarylacetoacetase_N_sf"/>
</dbReference>
<name>A0A1S9DXF2_ASPOZ</name>
<feature type="domain" description="Major facilitator superfamily (MFS) profile" evidence="9">
    <location>
        <begin position="479"/>
        <end position="895"/>
    </location>
</feature>
<evidence type="ECO:0000256" key="1">
    <source>
        <dbReference type="ARBA" id="ARBA00004141"/>
    </source>
</evidence>
<evidence type="ECO:0000256" key="7">
    <source>
        <dbReference type="ARBA" id="ARBA00023136"/>
    </source>
</evidence>
<dbReference type="Gene3D" id="2.30.30.230">
    <property type="entry name" value="Fumarylacetoacetase, N-terminal domain"/>
    <property type="match status" value="1"/>
</dbReference>
<dbReference type="OrthoDB" id="9971669at2759"/>
<dbReference type="GO" id="GO:0009072">
    <property type="term" value="P:aromatic amino acid metabolic process"/>
    <property type="evidence" value="ECO:0007669"/>
    <property type="project" value="InterPro"/>
</dbReference>
<dbReference type="Gene3D" id="1.20.1250.20">
    <property type="entry name" value="MFS general substrate transporter like domains"/>
    <property type="match status" value="2"/>
</dbReference>
<dbReference type="InterPro" id="IPR020846">
    <property type="entry name" value="MFS_dom"/>
</dbReference>
<evidence type="ECO:0000259" key="9">
    <source>
        <dbReference type="PROSITE" id="PS50850"/>
    </source>
</evidence>
<feature type="transmembrane region" description="Helical" evidence="8">
    <location>
        <begin position="607"/>
        <end position="629"/>
    </location>
</feature>
<feature type="transmembrane region" description="Helical" evidence="8">
    <location>
        <begin position="545"/>
        <end position="563"/>
    </location>
</feature>
<comment type="subcellular location">
    <subcellularLocation>
        <location evidence="1">Membrane</location>
        <topology evidence="1">Multi-pass membrane protein</topology>
    </subcellularLocation>
</comment>
<dbReference type="FunFam" id="1.20.1250.20:FF:000013">
    <property type="entry name" value="MFS general substrate transporter"/>
    <property type="match status" value="1"/>
</dbReference>
<dbReference type="Pfam" id="PF01557">
    <property type="entry name" value="FAA_hydrolase"/>
    <property type="match status" value="1"/>
</dbReference>
<sequence length="926" mass="101761">MKATTPFPIENLPYGVISTPSEPTPRCATAFEDYAIDLNELQRDGFFDSIPGMIDGAFSKPALNVFASTPQSTQVEVRARLVRFLPSASEADKEIYFIRLSQVTNHLPMETANFSDFYCSLEHARNCSEIMGLEVNPNWYYIPSVYNGRTSSLRVSGQPIRRPWGVISGPGASSQATWSRSKRLDFELEMGVFLAKPLPAGQILDIRNAKEHVFGFVILNDWSARDIQGFEMAPLGPFHSKGFGTTISPWIVTIEALSPVECPVSIPQSPPPLPHLAWKGDSSNATWDIELSARILRKGKTYHITSTNLKDLYWTPYQQLTHLASAGEGLSTGDIFGTGTISNDRLNGVGEKSGLACLLERILPKNRLACMEIDGLEYVEDGDEVVIEGWCFHPQSGTYFGFGECRAALVPALDQWYQNHGICPYLVSKRMDSRGKEAVGNVQRAVVEDTKVVLKATDERILWDEKQSRAVVRKFDLRLLSLFTVINLFSFIDRVNIGNARLLGLEKDLGLSGLRFNIALMCLFVSYCVVELPSNILCKIVGGHIYIPTLVVCFGIITMLTSLVEQKGGLYACRFLLGVFEGGISPGLVVMLALFYRRHELGVRTSIYISASSASGAFGGLLAIGLSRIPDWGLIHTWRNIFFFEGLVSVILAVVAFISIPSGPETARFLTESQKQVAVDRMRIDSAGTTEHSRTTFRHVVQGLTTPPIVFCALGFFFGNTCAQSFSLFSPSIISAMGYTKELAQLLSVGPYAAACVISIVVGYVSDRYHSRGWVIFATVPFGIAGMGMLEFLPTSMPGAKYGALYLAAPGIYAFLPLWLAWAVNNAATPTVKAASAGLVFTVGSLGGILAPWVYLPGDAPNYHAGHAIMFAFLFGSWVICIGMIIYIKWENRAREMGKRDNVLEGLGLEEQLELSSRHPAFRYAV</sequence>
<keyword evidence="10" id="KW-0378">Hydrolase</keyword>
<evidence type="ECO:0000313" key="10">
    <source>
        <dbReference type="EMBL" id="OOO13710.1"/>
    </source>
</evidence>
<feature type="transmembrane region" description="Helical" evidence="8">
    <location>
        <begin position="575"/>
        <end position="595"/>
    </location>
</feature>
<feature type="transmembrane region" description="Helical" evidence="8">
    <location>
        <begin position="749"/>
        <end position="766"/>
    </location>
</feature>
<dbReference type="GO" id="GO:0004334">
    <property type="term" value="F:fumarylacetoacetase activity"/>
    <property type="evidence" value="ECO:0007669"/>
    <property type="project" value="InterPro"/>
</dbReference>
<evidence type="ECO:0000256" key="5">
    <source>
        <dbReference type="ARBA" id="ARBA00022692"/>
    </source>
</evidence>
<feature type="transmembrane region" description="Helical" evidence="8">
    <location>
        <begin position="802"/>
        <end position="822"/>
    </location>
</feature>
<keyword evidence="5 8" id="KW-0812">Transmembrane</keyword>
<dbReference type="VEuPathDB" id="FungiDB:AO090023000037"/>
<feature type="transmembrane region" description="Helical" evidence="8">
    <location>
        <begin position="834"/>
        <end position="856"/>
    </location>
</feature>
<evidence type="ECO:0000256" key="3">
    <source>
        <dbReference type="ARBA" id="ARBA00010211"/>
    </source>
</evidence>
<keyword evidence="4" id="KW-0813">Transport</keyword>
<protein>
    <submittedName>
        <fullName evidence="10">Fumarylacetoacetate (FAA) hydrolase</fullName>
    </submittedName>
</protein>
<feature type="transmembrane region" description="Helical" evidence="8">
    <location>
        <begin position="512"/>
        <end position="533"/>
    </location>
</feature>
<feature type="transmembrane region" description="Helical" evidence="8">
    <location>
        <begin position="708"/>
        <end position="729"/>
    </location>
</feature>
<dbReference type="AlphaFoldDB" id="A0A1S9DXF2"/>
<dbReference type="PANTHER" id="PTHR43791">
    <property type="entry name" value="PERMEASE-RELATED"/>
    <property type="match status" value="1"/>
</dbReference>
<feature type="transmembrane region" description="Helical" evidence="8">
    <location>
        <begin position="773"/>
        <end position="790"/>
    </location>
</feature>
<dbReference type="FunFam" id="1.20.1250.20:FF:000018">
    <property type="entry name" value="MFS transporter permease"/>
    <property type="match status" value="1"/>
</dbReference>
<dbReference type="VEuPathDB" id="FungiDB:AO090023000036"/>
<dbReference type="Pfam" id="PF09298">
    <property type="entry name" value="FAA_hydrolase_N"/>
    <property type="match status" value="1"/>
</dbReference>
<evidence type="ECO:0000313" key="11">
    <source>
        <dbReference type="Proteomes" id="UP000190312"/>
    </source>
</evidence>
<proteinExistence type="inferred from homology"/>
<dbReference type="InterPro" id="IPR036259">
    <property type="entry name" value="MFS_trans_sf"/>
</dbReference>
<dbReference type="EMBL" id="MKZY01000001">
    <property type="protein sequence ID" value="OOO13710.1"/>
    <property type="molecule type" value="Genomic_DNA"/>
</dbReference>
<keyword evidence="7 8" id="KW-0472">Membrane</keyword>
<dbReference type="InterPro" id="IPR011234">
    <property type="entry name" value="Fumarylacetoacetase-like_C"/>
</dbReference>
<accession>A0A1S9DXF2</accession>
<gene>
    <name evidence="10" type="ORF">OAory_01023050</name>
</gene>
<dbReference type="PANTHER" id="PTHR43791:SF53">
    <property type="entry name" value="MAJOR FACILITATOR SUPERFAMILY (MFS) PROFILE DOMAIN-CONTAINING PROTEIN"/>
    <property type="match status" value="1"/>
</dbReference>
<dbReference type="GO" id="GO:0016020">
    <property type="term" value="C:membrane"/>
    <property type="evidence" value="ECO:0007669"/>
    <property type="project" value="UniProtKB-SubCell"/>
</dbReference>
<feature type="transmembrane region" description="Helical" evidence="8">
    <location>
        <begin position="641"/>
        <end position="660"/>
    </location>
</feature>
<comment type="similarity">
    <text evidence="3">Belongs to the FAH family.</text>
</comment>
<evidence type="ECO:0000256" key="8">
    <source>
        <dbReference type="SAM" id="Phobius"/>
    </source>
</evidence>
<keyword evidence="6 8" id="KW-1133">Transmembrane helix</keyword>
<dbReference type="Proteomes" id="UP000190312">
    <property type="component" value="Unassembled WGS sequence"/>
</dbReference>
<dbReference type="Gene3D" id="3.90.850.10">
    <property type="entry name" value="Fumarylacetoacetase-like, C-terminal domain"/>
    <property type="match status" value="1"/>
</dbReference>
<evidence type="ECO:0000256" key="2">
    <source>
        <dbReference type="ARBA" id="ARBA00008335"/>
    </source>
</evidence>
<dbReference type="SUPFAM" id="SSF63433">
    <property type="entry name" value="Fumarylacetoacetate hydrolase, FAH, N-terminal domain"/>
    <property type="match status" value="1"/>
</dbReference>
<dbReference type="GO" id="GO:0022857">
    <property type="term" value="F:transmembrane transporter activity"/>
    <property type="evidence" value="ECO:0007669"/>
    <property type="project" value="InterPro"/>
</dbReference>
<dbReference type="SUPFAM" id="SSF103473">
    <property type="entry name" value="MFS general substrate transporter"/>
    <property type="match status" value="1"/>
</dbReference>
<comment type="caution">
    <text evidence="10">The sequence shown here is derived from an EMBL/GenBank/DDBJ whole genome shotgun (WGS) entry which is preliminary data.</text>
</comment>
<evidence type="ECO:0000256" key="6">
    <source>
        <dbReference type="ARBA" id="ARBA00022989"/>
    </source>
</evidence>
<comment type="similarity">
    <text evidence="2">Belongs to the major facilitator superfamily.</text>
</comment>
<evidence type="ECO:0000256" key="4">
    <source>
        <dbReference type="ARBA" id="ARBA00022448"/>
    </source>
</evidence>
<dbReference type="eggNOG" id="KOG2533">
    <property type="taxonomic scope" value="Eukaryota"/>
</dbReference>
<dbReference type="Pfam" id="PF07690">
    <property type="entry name" value="MFS_1"/>
    <property type="match status" value="1"/>
</dbReference>
<dbReference type="PROSITE" id="PS50850">
    <property type="entry name" value="MFS"/>
    <property type="match status" value="1"/>
</dbReference>
<organism evidence="10 11">
    <name type="scientific">Aspergillus oryzae</name>
    <name type="common">Yellow koji mold</name>
    <dbReference type="NCBI Taxonomy" id="5062"/>
    <lineage>
        <taxon>Eukaryota</taxon>
        <taxon>Fungi</taxon>
        <taxon>Dikarya</taxon>
        <taxon>Ascomycota</taxon>
        <taxon>Pezizomycotina</taxon>
        <taxon>Eurotiomycetes</taxon>
        <taxon>Eurotiomycetidae</taxon>
        <taxon>Eurotiales</taxon>
        <taxon>Aspergillaceae</taxon>
        <taxon>Aspergillus</taxon>
        <taxon>Aspergillus subgen. Circumdati</taxon>
    </lineage>
</organism>
<dbReference type="InterPro" id="IPR015377">
    <property type="entry name" value="Fumarylacetoacetase_N"/>
</dbReference>
<reference evidence="10 11" key="1">
    <citation type="submission" date="2016-10" db="EMBL/GenBank/DDBJ databases">
        <title>Genome sequencing of Aspergillus oryzae BCC7051.</title>
        <authorList>
            <person name="Thammarongtham C."/>
            <person name="Vorapreeda T."/>
            <person name="Nookaew I."/>
            <person name="Srisuk T."/>
            <person name="Land M."/>
            <person name="Jeennor S."/>
            <person name="Laoteng K."/>
        </authorList>
    </citation>
    <scope>NUCLEOTIDE SEQUENCE [LARGE SCALE GENOMIC DNA]</scope>
    <source>
        <strain evidence="10 11">BCC7051</strain>
    </source>
</reference>
<dbReference type="InterPro" id="IPR011701">
    <property type="entry name" value="MFS"/>
</dbReference>